<dbReference type="NCBIfam" id="NF001802">
    <property type="entry name" value="PRK00521.2-5"/>
    <property type="match status" value="1"/>
</dbReference>
<proteinExistence type="inferred from homology"/>
<dbReference type="RefSeq" id="WP_166189161.1">
    <property type="nucleotide sequence ID" value="NZ_CP049811.1"/>
</dbReference>
<dbReference type="PANTHER" id="PTHR33515">
    <property type="entry name" value="RIBOSOME-BINDING FACTOR A, CHLOROPLASTIC-RELATED"/>
    <property type="match status" value="1"/>
</dbReference>
<dbReference type="GO" id="GO:0043024">
    <property type="term" value="F:ribosomal small subunit binding"/>
    <property type="evidence" value="ECO:0007669"/>
    <property type="project" value="TreeGrafter"/>
</dbReference>
<keyword evidence="1 2" id="KW-0690">Ribosome biogenesis</keyword>
<dbReference type="AlphaFoldDB" id="A0A6G7VJI5"/>
<comment type="similarity">
    <text evidence="2">Belongs to the RbfA family.</text>
</comment>
<evidence type="ECO:0000256" key="2">
    <source>
        <dbReference type="HAMAP-Rule" id="MF_00003"/>
    </source>
</evidence>
<dbReference type="GO" id="GO:0030490">
    <property type="term" value="P:maturation of SSU-rRNA"/>
    <property type="evidence" value="ECO:0007669"/>
    <property type="project" value="UniProtKB-UniRule"/>
</dbReference>
<comment type="function">
    <text evidence="2">One of several proteins that assist in the late maturation steps of the functional core of the 30S ribosomal subunit. Associates with free 30S ribosomal subunits (but not with 30S subunits that are part of 70S ribosomes or polysomes). Required for efficient processing of 16S rRNA. May interact with the 5'-terminal helix region of 16S rRNA.</text>
</comment>
<accession>A0A6G7VJI5</accession>
<comment type="subunit">
    <text evidence="2">Monomer. Binds 30S ribosomal subunits, but not 50S ribosomal subunits or 70S ribosomes.</text>
</comment>
<organism evidence="3 4">
    <name type="scientific">Pontivivens nitratireducens</name>
    <dbReference type="NCBI Taxonomy" id="2758038"/>
    <lineage>
        <taxon>Bacteria</taxon>
        <taxon>Pseudomonadati</taxon>
        <taxon>Pseudomonadota</taxon>
        <taxon>Alphaproteobacteria</taxon>
        <taxon>Rhodobacterales</taxon>
        <taxon>Paracoccaceae</taxon>
        <taxon>Pontivivens</taxon>
    </lineage>
</organism>
<evidence type="ECO:0000256" key="1">
    <source>
        <dbReference type="ARBA" id="ARBA00022517"/>
    </source>
</evidence>
<dbReference type="EMBL" id="CP049811">
    <property type="protein sequence ID" value="QIK40102.1"/>
    <property type="molecule type" value="Genomic_DNA"/>
</dbReference>
<dbReference type="PANTHER" id="PTHR33515:SF1">
    <property type="entry name" value="RIBOSOME-BINDING FACTOR A, CHLOROPLASTIC-RELATED"/>
    <property type="match status" value="1"/>
</dbReference>
<sequence>MAKNSSHEGTGPTQRQLRVGELVRRALSDTLMRGDLHDPDLANVSVTVGEVRMSNDLRHATAFVMPLGGGDVQRVIKALARNQSTLRRTISKQMTTKFSPELRFRPDESYDQMDETRRLLDLAEVRRDLEGDD</sequence>
<dbReference type="InterPro" id="IPR023799">
    <property type="entry name" value="RbfA_dom_sf"/>
</dbReference>
<dbReference type="GO" id="GO:0005829">
    <property type="term" value="C:cytosol"/>
    <property type="evidence" value="ECO:0007669"/>
    <property type="project" value="TreeGrafter"/>
</dbReference>
<evidence type="ECO:0000313" key="3">
    <source>
        <dbReference type="EMBL" id="QIK40102.1"/>
    </source>
</evidence>
<comment type="subcellular location">
    <subcellularLocation>
        <location evidence="2">Cytoplasm</location>
    </subcellularLocation>
</comment>
<protein>
    <recommendedName>
        <fullName evidence="2">Ribosome-binding factor A</fullName>
    </recommendedName>
</protein>
<dbReference type="InterPro" id="IPR015946">
    <property type="entry name" value="KH_dom-like_a/b"/>
</dbReference>
<evidence type="ECO:0000313" key="4">
    <source>
        <dbReference type="Proteomes" id="UP000500791"/>
    </source>
</evidence>
<dbReference type="Proteomes" id="UP000500791">
    <property type="component" value="Chromosome"/>
</dbReference>
<dbReference type="NCBIfam" id="TIGR00082">
    <property type="entry name" value="rbfA"/>
    <property type="match status" value="1"/>
</dbReference>
<dbReference type="KEGG" id="mon:G8E03_04585"/>
<dbReference type="HAMAP" id="MF_00003">
    <property type="entry name" value="RbfA"/>
    <property type="match status" value="1"/>
</dbReference>
<name>A0A6G7VJI5_9RHOB</name>
<dbReference type="Pfam" id="PF02033">
    <property type="entry name" value="RBFA"/>
    <property type="match status" value="1"/>
</dbReference>
<dbReference type="SUPFAM" id="SSF89919">
    <property type="entry name" value="Ribosome-binding factor A, RbfA"/>
    <property type="match status" value="1"/>
</dbReference>
<reference evidence="3 4" key="1">
    <citation type="submission" date="2020-03" db="EMBL/GenBank/DDBJ databases">
        <title>Complete genome sequence of Monaibacterium sp. ALG8 with diverse plasmids.</title>
        <authorList>
            <person name="Sun C."/>
        </authorList>
    </citation>
    <scope>NUCLEOTIDE SEQUENCE [LARGE SCALE GENOMIC DNA]</scope>
    <source>
        <strain evidence="3 4">ALG8</strain>
    </source>
</reference>
<dbReference type="Gene3D" id="3.30.300.20">
    <property type="match status" value="1"/>
</dbReference>
<keyword evidence="4" id="KW-1185">Reference proteome</keyword>
<dbReference type="InterPro" id="IPR000238">
    <property type="entry name" value="RbfA"/>
</dbReference>
<keyword evidence="2" id="KW-0963">Cytoplasm</keyword>
<gene>
    <name evidence="2 3" type="primary">rbfA</name>
    <name evidence="3" type="ORF">G8E03_04585</name>
</gene>